<keyword evidence="2" id="KW-0472">Membrane</keyword>
<dbReference type="AlphaFoldDB" id="C9RCA2"/>
<dbReference type="KEGG" id="adg:Adeg_0733"/>
<keyword evidence="2" id="KW-1133">Transmembrane helix</keyword>
<dbReference type="eggNOG" id="ENOG5032RFM">
    <property type="taxonomic scope" value="Bacteria"/>
</dbReference>
<feature type="transmembrane region" description="Helical" evidence="2">
    <location>
        <begin position="242"/>
        <end position="264"/>
    </location>
</feature>
<feature type="transmembrane region" description="Helical" evidence="2">
    <location>
        <begin position="194"/>
        <end position="222"/>
    </location>
</feature>
<protein>
    <submittedName>
        <fullName evidence="3">Uncharacterized protein</fullName>
    </submittedName>
</protein>
<accession>C9RCA2</accession>
<feature type="transmembrane region" description="Helical" evidence="2">
    <location>
        <begin position="308"/>
        <end position="331"/>
    </location>
</feature>
<sequence length="662" mass="69025">MISLEARRRRTLFALLLLCFLAAVLSFFPPAAFPETPGYEGSDVDEFLSHAHETHLPGAAASWQEAPERQQALKEKSQDNQPTEDEGGLFERAIAEVFNAIFKVLWGLLDNWGFKDPDKLIFAKPERWDDLLHPAPFTPDTWRKLDAMYYGMVGVSWALYMVLVLVASGRFVLGGLSKSPEARAEGKATLWRMLFALVVMAGAPVLVRAFFVLANAVQVGIVDAAGSSSGILDREFVQNLKTGSVLGTAIVKCAFAWVTFHINLIFWVRDVVMYVMYVFTPLMAVLWATNRNVTAAAVWLGELLSNAFLPAAYALAGAVVVVFTSVGDVGWPQKLVGVIMLVTLAKVLRNGLQGLWTRWAGVEEEGAAAKIAAGITGAIGVAGVLGLGRAFSASLAPPKIQFPAGGVTGGGLGGVAGSGAVGAGGGLAGGGAGPWGVAGSVAPSLGGAPGGLSAAGAGTPGGFSVAGVGLSGRSLPGESSPTAHHLLGGTVPPGEGVPHAADLSRGENWHRTPTGLLAPNPVLPGGTVGASSTPSSSPSSPPPLTPEAEARMHALQAINRFHRVGHFAGRVSAGTVGALNAPGAAAVPEGMTFLRQVAGATAWLTEKAGYAAGLAYGTYRALKGREGSAWEKLKQAPRTALDLNREYRQLTRVRSFDGYRFH</sequence>
<dbReference type="HOGENOM" id="CLU_414287_0_0_9"/>
<feature type="transmembrane region" description="Helical" evidence="2">
    <location>
        <begin position="147"/>
        <end position="173"/>
    </location>
</feature>
<evidence type="ECO:0000313" key="4">
    <source>
        <dbReference type="Proteomes" id="UP000002620"/>
    </source>
</evidence>
<feature type="compositionally biased region" description="Basic and acidic residues" evidence="1">
    <location>
        <begin position="67"/>
        <end position="78"/>
    </location>
</feature>
<evidence type="ECO:0000256" key="1">
    <source>
        <dbReference type="SAM" id="MobiDB-lite"/>
    </source>
</evidence>
<keyword evidence="2" id="KW-0812">Transmembrane</keyword>
<keyword evidence="4" id="KW-1185">Reference proteome</keyword>
<reference evidence="3 4" key="1">
    <citation type="submission" date="2009-10" db="EMBL/GenBank/DDBJ databases">
        <title>Complete sequence of chromosome of Ammonifex degensii KC4.</title>
        <authorList>
            <consortium name="US DOE Joint Genome Institute"/>
            <person name="Kerfeld C."/>
            <person name="Goodner B."/>
            <person name="Huber H."/>
            <person name="Stetter K."/>
            <person name="Lucas S."/>
            <person name="Copeland A."/>
            <person name="Lapidus A."/>
            <person name="Glavina del Rio T."/>
            <person name="Dalin E."/>
            <person name="Tice H."/>
            <person name="Bruce D."/>
            <person name="Goodwin L."/>
            <person name="Pitluck S."/>
            <person name="Saunders E."/>
            <person name="Brettin T."/>
            <person name="Detter J.C."/>
            <person name="Han C."/>
            <person name="Larimer F."/>
            <person name="Land M."/>
            <person name="Hauser L."/>
            <person name="Kyrpides N."/>
            <person name="Ovchinnikova G."/>
            <person name="Richardson P."/>
        </authorList>
    </citation>
    <scope>NUCLEOTIDE SEQUENCE [LARGE SCALE GENOMIC DNA]</scope>
    <source>
        <strain evidence="4">DSM 10501 / KC4</strain>
    </source>
</reference>
<dbReference type="STRING" id="429009.Adeg_0733"/>
<dbReference type="EMBL" id="CP001785">
    <property type="protein sequence ID" value="ACX51879.1"/>
    <property type="molecule type" value="Genomic_DNA"/>
</dbReference>
<gene>
    <name evidence="3" type="ordered locus">Adeg_0733</name>
</gene>
<evidence type="ECO:0000313" key="3">
    <source>
        <dbReference type="EMBL" id="ACX51879.1"/>
    </source>
</evidence>
<feature type="region of interest" description="Disordered" evidence="1">
    <location>
        <begin position="67"/>
        <end position="86"/>
    </location>
</feature>
<evidence type="ECO:0000256" key="2">
    <source>
        <dbReference type="SAM" id="Phobius"/>
    </source>
</evidence>
<feature type="region of interest" description="Disordered" evidence="1">
    <location>
        <begin position="474"/>
        <end position="546"/>
    </location>
</feature>
<feature type="transmembrane region" description="Helical" evidence="2">
    <location>
        <begin position="271"/>
        <end position="288"/>
    </location>
</feature>
<dbReference type="Proteomes" id="UP000002620">
    <property type="component" value="Chromosome"/>
</dbReference>
<name>C9RCA2_AMMDK</name>
<proteinExistence type="predicted"/>
<organism evidence="3 4">
    <name type="scientific">Ammonifex degensii (strain DSM 10501 / KC4)</name>
    <dbReference type="NCBI Taxonomy" id="429009"/>
    <lineage>
        <taxon>Bacteria</taxon>
        <taxon>Bacillati</taxon>
        <taxon>Bacillota</taxon>
        <taxon>Clostridia</taxon>
        <taxon>Thermoanaerobacterales</taxon>
        <taxon>Thermoanaerobacteraceae</taxon>
        <taxon>Ammonifex</taxon>
    </lineage>
</organism>